<proteinExistence type="predicted"/>
<accession>A0AAV0WSZ3</accession>
<gene>
    <name evidence="2" type="ORF">MEUPH1_LOCUS14233</name>
</gene>
<reference evidence="2 3" key="1">
    <citation type="submission" date="2023-01" db="EMBL/GenBank/DDBJ databases">
        <authorList>
            <person name="Whitehead M."/>
        </authorList>
    </citation>
    <scope>NUCLEOTIDE SEQUENCE [LARGE SCALE GENOMIC DNA]</scope>
</reference>
<keyword evidence="1" id="KW-0732">Signal</keyword>
<evidence type="ECO:0000256" key="1">
    <source>
        <dbReference type="SAM" id="SignalP"/>
    </source>
</evidence>
<dbReference type="Proteomes" id="UP001160148">
    <property type="component" value="Unassembled WGS sequence"/>
</dbReference>
<dbReference type="EMBL" id="CARXXK010000002">
    <property type="protein sequence ID" value="CAI6358746.1"/>
    <property type="molecule type" value="Genomic_DNA"/>
</dbReference>
<comment type="caution">
    <text evidence="2">The sequence shown here is derived from an EMBL/GenBank/DDBJ whole genome shotgun (WGS) entry which is preliminary data.</text>
</comment>
<feature type="signal peptide" evidence="1">
    <location>
        <begin position="1"/>
        <end position="27"/>
    </location>
</feature>
<evidence type="ECO:0000313" key="3">
    <source>
        <dbReference type="Proteomes" id="UP001160148"/>
    </source>
</evidence>
<protein>
    <submittedName>
        <fullName evidence="2">Uncharacterized protein</fullName>
    </submittedName>
</protein>
<organism evidence="2 3">
    <name type="scientific">Macrosiphum euphorbiae</name>
    <name type="common">potato aphid</name>
    <dbReference type="NCBI Taxonomy" id="13131"/>
    <lineage>
        <taxon>Eukaryota</taxon>
        <taxon>Metazoa</taxon>
        <taxon>Ecdysozoa</taxon>
        <taxon>Arthropoda</taxon>
        <taxon>Hexapoda</taxon>
        <taxon>Insecta</taxon>
        <taxon>Pterygota</taxon>
        <taxon>Neoptera</taxon>
        <taxon>Paraneoptera</taxon>
        <taxon>Hemiptera</taxon>
        <taxon>Sternorrhyncha</taxon>
        <taxon>Aphidomorpha</taxon>
        <taxon>Aphidoidea</taxon>
        <taxon>Aphididae</taxon>
        <taxon>Macrosiphini</taxon>
        <taxon>Macrosiphum</taxon>
    </lineage>
</organism>
<keyword evidence="3" id="KW-1185">Reference proteome</keyword>
<dbReference type="AlphaFoldDB" id="A0AAV0WSZ3"/>
<sequence>MDLEGTPYPKQFFTNMSLALLAAVVRAFTQYNNLTNYISACFQLLSNIQQDTPTYFIRCDVAHIIILVTTWKPLQSVDKRVKDCIVRSIAQIILSDDIDDLKQLLRSFFGSFRVIQMVIWKIVIKSSVKMNDHSYDNGLPQDF</sequence>
<feature type="chain" id="PRO_5043785095" evidence="1">
    <location>
        <begin position="28"/>
        <end position="143"/>
    </location>
</feature>
<name>A0AAV0WSZ3_9HEMI</name>
<evidence type="ECO:0000313" key="2">
    <source>
        <dbReference type="EMBL" id="CAI6358746.1"/>
    </source>
</evidence>